<accession>A0AAE1YEI9</accession>
<dbReference type="AlphaFoldDB" id="A0AAE1YEI9"/>
<name>A0AAE1YEI9_9LAMI</name>
<protein>
    <submittedName>
        <fullName evidence="1">Uncharacterized protein</fullName>
    </submittedName>
</protein>
<reference evidence="1" key="1">
    <citation type="submission" date="2020-06" db="EMBL/GenBank/DDBJ databases">
        <authorList>
            <person name="Li T."/>
            <person name="Hu X."/>
            <person name="Zhang T."/>
            <person name="Song X."/>
            <person name="Zhang H."/>
            <person name="Dai N."/>
            <person name="Sheng W."/>
            <person name="Hou X."/>
            <person name="Wei L."/>
        </authorList>
    </citation>
    <scope>NUCLEOTIDE SEQUENCE</scope>
    <source>
        <strain evidence="1">3651</strain>
        <tissue evidence="1">Leaf</tissue>
    </source>
</reference>
<keyword evidence="2" id="KW-1185">Reference proteome</keyword>
<comment type="caution">
    <text evidence="1">The sequence shown here is derived from an EMBL/GenBank/DDBJ whole genome shotgun (WGS) entry which is preliminary data.</text>
</comment>
<proteinExistence type="predicted"/>
<organism evidence="1 2">
    <name type="scientific">Sesamum alatum</name>
    <dbReference type="NCBI Taxonomy" id="300844"/>
    <lineage>
        <taxon>Eukaryota</taxon>
        <taxon>Viridiplantae</taxon>
        <taxon>Streptophyta</taxon>
        <taxon>Embryophyta</taxon>
        <taxon>Tracheophyta</taxon>
        <taxon>Spermatophyta</taxon>
        <taxon>Magnoliopsida</taxon>
        <taxon>eudicotyledons</taxon>
        <taxon>Gunneridae</taxon>
        <taxon>Pentapetalae</taxon>
        <taxon>asterids</taxon>
        <taxon>lamiids</taxon>
        <taxon>Lamiales</taxon>
        <taxon>Pedaliaceae</taxon>
        <taxon>Sesamum</taxon>
    </lineage>
</organism>
<dbReference type="Proteomes" id="UP001293254">
    <property type="component" value="Unassembled WGS sequence"/>
</dbReference>
<reference evidence="1" key="2">
    <citation type="journal article" date="2024" name="Plant">
        <title>Genomic evolution and insights into agronomic trait innovations of Sesamum species.</title>
        <authorList>
            <person name="Miao H."/>
            <person name="Wang L."/>
            <person name="Qu L."/>
            <person name="Liu H."/>
            <person name="Sun Y."/>
            <person name="Le M."/>
            <person name="Wang Q."/>
            <person name="Wei S."/>
            <person name="Zheng Y."/>
            <person name="Lin W."/>
            <person name="Duan Y."/>
            <person name="Cao H."/>
            <person name="Xiong S."/>
            <person name="Wang X."/>
            <person name="Wei L."/>
            <person name="Li C."/>
            <person name="Ma Q."/>
            <person name="Ju M."/>
            <person name="Zhao R."/>
            <person name="Li G."/>
            <person name="Mu C."/>
            <person name="Tian Q."/>
            <person name="Mei H."/>
            <person name="Zhang T."/>
            <person name="Gao T."/>
            <person name="Zhang H."/>
        </authorList>
    </citation>
    <scope>NUCLEOTIDE SEQUENCE</scope>
    <source>
        <strain evidence="1">3651</strain>
    </source>
</reference>
<gene>
    <name evidence="1" type="ORF">Salat_1170700</name>
</gene>
<evidence type="ECO:0000313" key="2">
    <source>
        <dbReference type="Proteomes" id="UP001293254"/>
    </source>
</evidence>
<evidence type="ECO:0000313" key="1">
    <source>
        <dbReference type="EMBL" id="KAK4428709.1"/>
    </source>
</evidence>
<sequence length="106" mass="11904">MNKPTTGGTFMLQPYFQKPCFPPNSIDRPRDDDACACSLSSDPHELICISDKKPTLSMRHPPYTSVPGLSYSITHLHPDNSMFWTPIRLLDISDDRLPTPPSRTTS</sequence>
<dbReference type="EMBL" id="JACGWO010000004">
    <property type="protein sequence ID" value="KAK4428709.1"/>
    <property type="molecule type" value="Genomic_DNA"/>
</dbReference>